<evidence type="ECO:0000256" key="3">
    <source>
        <dbReference type="ARBA" id="ARBA00022679"/>
    </source>
</evidence>
<dbReference type="NCBIfam" id="NF007485">
    <property type="entry name" value="PRK10078.1"/>
    <property type="match status" value="1"/>
</dbReference>
<dbReference type="EMBL" id="BAABBO010000011">
    <property type="protein sequence ID" value="GAA3968143.1"/>
    <property type="molecule type" value="Genomic_DNA"/>
</dbReference>
<name>A0ABP7PN41_9GAMM</name>
<dbReference type="InterPro" id="IPR027417">
    <property type="entry name" value="P-loop_NTPase"/>
</dbReference>
<comment type="pathway">
    <text evidence="2 6">Metabolic intermediate biosynthesis; 5-phospho-alpha-D-ribose 1-diphosphate biosynthesis; 5-phospho-alpha-D-ribose 1-diphosphate from D-ribose 5-phosphate (route II): step 3/3.</text>
</comment>
<comment type="caution">
    <text evidence="6">Lacks conserved residue(s) required for the propagation of feature annotation.</text>
</comment>
<proteinExistence type="inferred from homology"/>
<evidence type="ECO:0000259" key="7">
    <source>
        <dbReference type="PROSITE" id="PS50052"/>
    </source>
</evidence>
<accession>A0ABP7PN41</accession>
<comment type="function">
    <text evidence="6">Catalyzes the phosphorylation of ribose 1,5-bisphosphate to 5-phospho-D-ribosyl alpha-1-diphosphate (PRPP).</text>
</comment>
<comment type="similarity">
    <text evidence="6">Belongs to the ribose 1,5-bisphosphokinase family.</text>
</comment>
<dbReference type="SUPFAM" id="SSF52540">
    <property type="entry name" value="P-loop containing nucleoside triphosphate hydrolases"/>
    <property type="match status" value="1"/>
</dbReference>
<dbReference type="InterPro" id="IPR008144">
    <property type="entry name" value="Guanylate_kin-like_dom"/>
</dbReference>
<reference evidence="9" key="1">
    <citation type="journal article" date="2019" name="Int. J. Syst. Evol. Microbiol.">
        <title>The Global Catalogue of Microorganisms (GCM) 10K type strain sequencing project: providing services to taxonomists for standard genome sequencing and annotation.</title>
        <authorList>
            <consortium name="The Broad Institute Genomics Platform"/>
            <consortium name="The Broad Institute Genome Sequencing Center for Infectious Disease"/>
            <person name="Wu L."/>
            <person name="Ma J."/>
        </authorList>
    </citation>
    <scope>NUCLEOTIDE SEQUENCE [LARGE SCALE GENOMIC DNA]</scope>
    <source>
        <strain evidence="9">JCM 17555</strain>
    </source>
</reference>
<dbReference type="RefSeq" id="WP_344807280.1">
    <property type="nucleotide sequence ID" value="NZ_BAABBO010000011.1"/>
</dbReference>
<keyword evidence="3 6" id="KW-0808">Transferase</keyword>
<evidence type="ECO:0000313" key="8">
    <source>
        <dbReference type="EMBL" id="GAA3968143.1"/>
    </source>
</evidence>
<evidence type="ECO:0000313" key="9">
    <source>
        <dbReference type="Proteomes" id="UP001501337"/>
    </source>
</evidence>
<evidence type="ECO:0000256" key="2">
    <source>
        <dbReference type="ARBA" id="ARBA00005069"/>
    </source>
</evidence>
<evidence type="ECO:0000256" key="4">
    <source>
        <dbReference type="ARBA" id="ARBA00022741"/>
    </source>
</evidence>
<keyword evidence="5 6" id="KW-0067">ATP-binding</keyword>
<dbReference type="InterPro" id="IPR008145">
    <property type="entry name" value="GK/Ca_channel_bsu"/>
</dbReference>
<organism evidence="8 9">
    <name type="scientific">Allohahella marinimesophila</name>
    <dbReference type="NCBI Taxonomy" id="1054972"/>
    <lineage>
        <taxon>Bacteria</taxon>
        <taxon>Pseudomonadati</taxon>
        <taxon>Pseudomonadota</taxon>
        <taxon>Gammaproteobacteria</taxon>
        <taxon>Oceanospirillales</taxon>
        <taxon>Hahellaceae</taxon>
        <taxon>Allohahella</taxon>
    </lineage>
</organism>
<dbReference type="PROSITE" id="PS50052">
    <property type="entry name" value="GUANYLATE_KINASE_2"/>
    <property type="match status" value="1"/>
</dbReference>
<keyword evidence="4 6" id="KW-0547">Nucleotide-binding</keyword>
<protein>
    <recommendedName>
        <fullName evidence="6">Ribose 1,5-bisphosphate phosphokinase PhnN</fullName>
        <ecNumber evidence="6">2.7.4.23</ecNumber>
    </recommendedName>
    <alternativeName>
        <fullName evidence="6">Ribose 1,5-bisphosphokinase</fullName>
    </alternativeName>
</protein>
<dbReference type="HAMAP" id="MF_00836">
    <property type="entry name" value="PhnN"/>
    <property type="match status" value="1"/>
</dbReference>
<evidence type="ECO:0000256" key="6">
    <source>
        <dbReference type="HAMAP-Rule" id="MF_00836"/>
    </source>
</evidence>
<dbReference type="Gene3D" id="3.40.50.300">
    <property type="entry name" value="P-loop containing nucleotide triphosphate hydrolases"/>
    <property type="match status" value="1"/>
</dbReference>
<dbReference type="NCBIfam" id="TIGR02322">
    <property type="entry name" value="phosphon_PhnN"/>
    <property type="match status" value="1"/>
</dbReference>
<dbReference type="EC" id="2.7.4.23" evidence="6"/>
<evidence type="ECO:0000256" key="5">
    <source>
        <dbReference type="ARBA" id="ARBA00022840"/>
    </source>
</evidence>
<comment type="catalytic activity">
    <reaction evidence="1 6">
        <text>alpha-D-ribose 1,5-bisphosphate + ATP = 5-phospho-alpha-D-ribose 1-diphosphate + ADP</text>
        <dbReference type="Rhea" id="RHEA:20109"/>
        <dbReference type="ChEBI" id="CHEBI:30616"/>
        <dbReference type="ChEBI" id="CHEBI:58017"/>
        <dbReference type="ChEBI" id="CHEBI:68688"/>
        <dbReference type="ChEBI" id="CHEBI:456216"/>
        <dbReference type="EC" id="2.7.4.23"/>
    </reaction>
</comment>
<evidence type="ECO:0000256" key="1">
    <source>
        <dbReference type="ARBA" id="ARBA00000373"/>
    </source>
</evidence>
<comment type="caution">
    <text evidence="8">The sequence shown here is derived from an EMBL/GenBank/DDBJ whole genome shotgun (WGS) entry which is preliminary data.</text>
</comment>
<gene>
    <name evidence="6 8" type="primary">phnN</name>
    <name evidence="8" type="ORF">GCM10022278_27360</name>
</gene>
<sequence length="222" mass="24715">MQNQKLRRSGDRISQVPEDDAGRIHRSALTLASSTRLFYLMGASGSGKDSLLRLVRERLNGLPCLTAHRYITRPPELRGENHVWLAPDEFQARKALGAFAMSWEANGYWYGIGQEIDHWLASGSHVLVNGSRAYAEDARKQYGDRLIPLVLDVAPEILKARLLDRGRESIADIERRVARAASMKGSIPPGTILIDNNQDIDTAVRQLLDLISSHSTAMSDRS</sequence>
<keyword evidence="9" id="KW-1185">Reference proteome</keyword>
<dbReference type="SMART" id="SM00072">
    <property type="entry name" value="GuKc"/>
    <property type="match status" value="1"/>
</dbReference>
<feature type="domain" description="Guanylate kinase-like" evidence="7">
    <location>
        <begin position="35"/>
        <end position="212"/>
    </location>
</feature>
<dbReference type="InterPro" id="IPR012699">
    <property type="entry name" value="PhnN"/>
</dbReference>
<dbReference type="Proteomes" id="UP001501337">
    <property type="component" value="Unassembled WGS sequence"/>
</dbReference>